<protein>
    <submittedName>
        <fullName evidence="3">3',5'-cyclic-nucleotide phosphodiesterase</fullName>
        <ecNumber evidence="3">3.1.4.17</ecNumber>
    </submittedName>
</protein>
<organism evidence="3 4">
    <name type="scientific">Asaia bogorensis</name>
    <dbReference type="NCBI Taxonomy" id="91915"/>
    <lineage>
        <taxon>Bacteria</taxon>
        <taxon>Pseudomonadati</taxon>
        <taxon>Pseudomonadota</taxon>
        <taxon>Alphaproteobacteria</taxon>
        <taxon>Acetobacterales</taxon>
        <taxon>Acetobacteraceae</taxon>
        <taxon>Asaia</taxon>
    </lineage>
</organism>
<sequence>MGFSRHDAGGPMISYRLPANLLPALPSSMIRLLLLALMVPIATVQAHEFDVTVLGAAGGLEDGNLSAYLVREAGTSSGVLLDAGTVLNGIEKADAAHAFDDIDLGPDPSASRSGVILHRVIKGYLLSHAHLDHVAGLVAISPEDPGKPVYALPSVLSVLQDDLFNHRVWPNLGDRGVKPAFGLLHYHDLTPGQTMPLSGTPLSVTAYPLSHGGVESTAFLLHSGQDALLYLGDTGPDAIEPGGHLAALWHEVAPLIRTGHLRGIIIECSYDNRRADKQLFGHLTPRWLLSELAALQAIAGVSMTGFPVLVSHIKPLLDAGPTAQTRIRNDLDRDNRLGFHFTLARQGMTLRF</sequence>
<reference evidence="3 4" key="2">
    <citation type="journal article" date="2014" name="PLoS ONE">
        <title>Evolution of mitochondria reconstructed from the energy metabolism of living bacteria.</title>
        <authorList>
            <person name="Degli Esposti M."/>
            <person name="Chouaia B."/>
            <person name="Comandatore F."/>
            <person name="Crotti E."/>
            <person name="Sassera D."/>
            <person name="Lievens P.M."/>
            <person name="Daffonchio D."/>
            <person name="Bandi C."/>
        </authorList>
    </citation>
    <scope>NUCLEOTIDE SEQUENCE [LARGE SCALE GENOMIC DNA]</scope>
    <source>
        <strain evidence="3 4">SF2.1</strain>
    </source>
</reference>
<dbReference type="EMBL" id="CBLX010000004">
    <property type="protein sequence ID" value="CDG38779.1"/>
    <property type="molecule type" value="Genomic_DNA"/>
</dbReference>
<gene>
    <name evidence="3" type="ORF">ASAP_0734</name>
</gene>
<dbReference type="GO" id="GO:0006198">
    <property type="term" value="P:cAMP catabolic process"/>
    <property type="evidence" value="ECO:0007669"/>
    <property type="project" value="UniProtKB-UniRule"/>
</dbReference>
<dbReference type="InterPro" id="IPR000396">
    <property type="entry name" value="Pdiesterase2"/>
</dbReference>
<comment type="caution">
    <text evidence="3">The sequence shown here is derived from an EMBL/GenBank/DDBJ whole genome shotgun (WGS) entry which is preliminary data.</text>
</comment>
<keyword evidence="1" id="KW-0114">cAMP</keyword>
<dbReference type="eggNOG" id="COG5212">
    <property type="taxonomic scope" value="Bacteria"/>
</dbReference>
<reference evidence="3 4" key="1">
    <citation type="journal article" date="2014" name="Genome Biol. Evol.">
        <title>Acetic acid bacteria genomes reveal functional traits for adaptation to life in insect guts.</title>
        <authorList>
            <person name="Chouaia B."/>
            <person name="Gaiarsa S."/>
            <person name="Crotti E."/>
            <person name="Comandatore F."/>
            <person name="Degli Esposti M."/>
            <person name="Ricci I."/>
            <person name="Alma A."/>
            <person name="Favia G."/>
            <person name="Bandi C."/>
            <person name="Daffonchio D."/>
        </authorList>
    </citation>
    <scope>NUCLEOTIDE SEQUENCE [LARGE SCALE GENOMIC DNA]</scope>
    <source>
        <strain evidence="3 4">SF2.1</strain>
    </source>
</reference>
<keyword evidence="1 3" id="KW-0378">Hydrolase</keyword>
<name>A0A060QCD2_9PROT</name>
<evidence type="ECO:0000313" key="4">
    <source>
        <dbReference type="Proteomes" id="UP000027583"/>
    </source>
</evidence>
<proteinExistence type="inferred from homology"/>
<evidence type="ECO:0000259" key="2">
    <source>
        <dbReference type="SMART" id="SM00849"/>
    </source>
</evidence>
<dbReference type="InterPro" id="IPR036866">
    <property type="entry name" value="RibonucZ/Hydroxyglut_hydro"/>
</dbReference>
<dbReference type="CDD" id="cd07735">
    <property type="entry name" value="class_II_PDE_MBL-fold"/>
    <property type="match status" value="1"/>
</dbReference>
<dbReference type="GO" id="GO:1902660">
    <property type="term" value="P:negative regulation of glucose mediated signaling pathway"/>
    <property type="evidence" value="ECO:0007669"/>
    <property type="project" value="TreeGrafter"/>
</dbReference>
<dbReference type="PRINTS" id="PR00388">
    <property type="entry name" value="PDIESTERASE2"/>
</dbReference>
<dbReference type="Pfam" id="PF02112">
    <property type="entry name" value="PDEase_II"/>
    <property type="match status" value="1"/>
</dbReference>
<dbReference type="SUPFAM" id="SSF56281">
    <property type="entry name" value="Metallo-hydrolase/oxidoreductase"/>
    <property type="match status" value="1"/>
</dbReference>
<dbReference type="Proteomes" id="UP000027583">
    <property type="component" value="Unassembled WGS sequence"/>
</dbReference>
<dbReference type="Gene3D" id="3.60.15.10">
    <property type="entry name" value="Ribonuclease Z/Hydroxyacylglutathione hydrolase-like"/>
    <property type="match status" value="1"/>
</dbReference>
<dbReference type="EC" id="3.1.4.17" evidence="3"/>
<dbReference type="PANTHER" id="PTHR28283:SF1">
    <property type="entry name" value="3',5'-CYCLIC-NUCLEOTIDE PHOSPHODIESTERASE 1"/>
    <property type="match status" value="1"/>
</dbReference>
<dbReference type="InterPro" id="IPR001279">
    <property type="entry name" value="Metallo-B-lactamas"/>
</dbReference>
<dbReference type="PIRSF" id="PIRSF000962">
    <property type="entry name" value="Cyc_nuc_PDEase"/>
    <property type="match status" value="1"/>
</dbReference>
<evidence type="ECO:0000313" key="3">
    <source>
        <dbReference type="EMBL" id="CDG38779.1"/>
    </source>
</evidence>
<accession>A0A060QCD2</accession>
<dbReference type="GO" id="GO:0047555">
    <property type="term" value="F:3',5'-cyclic-GMP phosphodiesterase activity"/>
    <property type="evidence" value="ECO:0007669"/>
    <property type="project" value="TreeGrafter"/>
</dbReference>
<dbReference type="SMART" id="SM00849">
    <property type="entry name" value="Lactamase_B"/>
    <property type="match status" value="1"/>
</dbReference>
<comment type="similarity">
    <text evidence="1">Belongs to the cyclic nucleotide phosphodiesterase class-II family.</text>
</comment>
<dbReference type="PANTHER" id="PTHR28283">
    <property type="entry name" value="3',5'-CYCLIC-NUCLEOTIDE PHOSPHODIESTERASE 1"/>
    <property type="match status" value="1"/>
</dbReference>
<evidence type="ECO:0000256" key="1">
    <source>
        <dbReference type="PIRNR" id="PIRNR000962"/>
    </source>
</evidence>
<feature type="domain" description="Metallo-beta-lactamase" evidence="2">
    <location>
        <begin position="64"/>
        <end position="260"/>
    </location>
</feature>
<dbReference type="AlphaFoldDB" id="A0A060QCD2"/>
<dbReference type="GO" id="GO:0004115">
    <property type="term" value="F:3',5'-cyclic-AMP phosphodiesterase activity"/>
    <property type="evidence" value="ECO:0007669"/>
    <property type="project" value="UniProtKB-UniRule"/>
</dbReference>